<organism evidence="1 2">
    <name type="scientific">Sulfitobacter albidus</name>
    <dbReference type="NCBI Taxonomy" id="2829501"/>
    <lineage>
        <taxon>Bacteria</taxon>
        <taxon>Pseudomonadati</taxon>
        <taxon>Pseudomonadota</taxon>
        <taxon>Alphaproteobacteria</taxon>
        <taxon>Rhodobacterales</taxon>
        <taxon>Roseobacteraceae</taxon>
        <taxon>Sulfitobacter</taxon>
    </lineage>
</organism>
<protein>
    <submittedName>
        <fullName evidence="1">Uncharacterized protein</fullName>
    </submittedName>
</protein>
<dbReference type="KEGG" id="sual:KDD17_15290"/>
<sequence length="101" mass="11256">MGEKVMTAPTTLDKVMADEILEVIRSKFDLKTVSDIKITSIEVDREEHKIRIDLMITTTETPEVLAQNYFGLTGTVRKALGADWSGFFPVITPQFNSGVHA</sequence>
<name>A0A975PLZ1_9RHOB</name>
<evidence type="ECO:0000313" key="2">
    <source>
        <dbReference type="Proteomes" id="UP000683291"/>
    </source>
</evidence>
<keyword evidence="2" id="KW-1185">Reference proteome</keyword>
<dbReference type="Proteomes" id="UP000683291">
    <property type="component" value="Chromosome 1"/>
</dbReference>
<dbReference type="AlphaFoldDB" id="A0A975PLZ1"/>
<evidence type="ECO:0000313" key="1">
    <source>
        <dbReference type="EMBL" id="QUJ76248.1"/>
    </source>
</evidence>
<dbReference type="RefSeq" id="WP_212704446.1">
    <property type="nucleotide sequence ID" value="NZ_CP073581.1"/>
</dbReference>
<dbReference type="EMBL" id="CP073581">
    <property type="protein sequence ID" value="QUJ76248.1"/>
    <property type="molecule type" value="Genomic_DNA"/>
</dbReference>
<gene>
    <name evidence="1" type="ORF">KDD17_15290</name>
</gene>
<proteinExistence type="predicted"/>
<accession>A0A975PLZ1</accession>
<reference evidence="1" key="1">
    <citation type="submission" date="2021-04" db="EMBL/GenBank/DDBJ databases">
        <title>Complete genome sequence for Sulfitobacter sp. strain JK7-1.</title>
        <authorList>
            <person name="Park S.-J."/>
        </authorList>
    </citation>
    <scope>NUCLEOTIDE SEQUENCE</scope>
    <source>
        <strain evidence="1">JK7-1</strain>
    </source>
</reference>